<name>A0A5Q3Q2L2_9PSEU</name>
<organism evidence="1 2">
    <name type="scientific">Allosaccharopolyspora coralli</name>
    <dbReference type="NCBI Taxonomy" id="2665642"/>
    <lineage>
        <taxon>Bacteria</taxon>
        <taxon>Bacillati</taxon>
        <taxon>Actinomycetota</taxon>
        <taxon>Actinomycetes</taxon>
        <taxon>Pseudonocardiales</taxon>
        <taxon>Pseudonocardiaceae</taxon>
        <taxon>Allosaccharopolyspora</taxon>
    </lineage>
</organism>
<dbReference type="AlphaFoldDB" id="A0A5Q3Q2L2"/>
<dbReference type="RefSeq" id="WP_154075317.1">
    <property type="nucleotide sequence ID" value="NZ_CP045929.1"/>
</dbReference>
<evidence type="ECO:0000313" key="1">
    <source>
        <dbReference type="EMBL" id="QGK68712.1"/>
    </source>
</evidence>
<reference evidence="2" key="1">
    <citation type="submission" date="2019-11" db="EMBL/GenBank/DDBJ databases">
        <title>The complete genome sequence of Saccharopolyspora sp. E2A.</title>
        <authorList>
            <person name="Zhang G."/>
        </authorList>
    </citation>
    <scope>NUCLEOTIDE SEQUENCE [LARGE SCALE GENOMIC DNA]</scope>
    <source>
        <strain evidence="2">E2A</strain>
    </source>
</reference>
<evidence type="ECO:0000313" key="2">
    <source>
        <dbReference type="Proteomes" id="UP000371041"/>
    </source>
</evidence>
<sequence>MRTAATVLEDLAVSAVAGYLGTKVMEPISMALYHRESEQHRAQEDEARPGPPFQVAAEKTAHLLGVTLHDQRLQQASMGLHYGLGISWAPLYALLRRHTTLPPLPAGLTMGTAMSLIADELLTPLVGFSAPNRAYPLVTHARGYAAHLAFGLAVASVTEATWCLRGRRA</sequence>
<dbReference type="KEGG" id="sace:GIY23_03335"/>
<dbReference type="EMBL" id="CP045929">
    <property type="protein sequence ID" value="QGK68712.1"/>
    <property type="molecule type" value="Genomic_DNA"/>
</dbReference>
<proteinExistence type="predicted"/>
<gene>
    <name evidence="1" type="ORF">GIY23_03335</name>
</gene>
<accession>A0A5Q3Q2L2</accession>
<protein>
    <submittedName>
        <fullName evidence="1">DUF1440 domain-containing protein</fullName>
    </submittedName>
</protein>
<dbReference type="Proteomes" id="UP000371041">
    <property type="component" value="Chromosome"/>
</dbReference>
<keyword evidence="2" id="KW-1185">Reference proteome</keyword>